<keyword evidence="3" id="KW-0813">Transport</keyword>
<dbReference type="EMBL" id="JACGLT010000007">
    <property type="protein sequence ID" value="MBA6153125.1"/>
    <property type="molecule type" value="Genomic_DNA"/>
</dbReference>
<name>A0A7W2M5J1_9FLAO</name>
<feature type="transmembrane region" description="Helical" evidence="8">
    <location>
        <begin position="7"/>
        <end position="27"/>
    </location>
</feature>
<organism evidence="9 10">
    <name type="scientific">Gelidibacter maritimus</name>
    <dbReference type="NCBI Taxonomy" id="2761487"/>
    <lineage>
        <taxon>Bacteria</taxon>
        <taxon>Pseudomonadati</taxon>
        <taxon>Bacteroidota</taxon>
        <taxon>Flavobacteriia</taxon>
        <taxon>Flavobacteriales</taxon>
        <taxon>Flavobacteriaceae</taxon>
        <taxon>Gelidibacter</taxon>
    </lineage>
</organism>
<gene>
    <name evidence="9" type="ORF">H3Z82_10340</name>
</gene>
<evidence type="ECO:0000313" key="9">
    <source>
        <dbReference type="EMBL" id="MBA6153125.1"/>
    </source>
</evidence>
<dbReference type="PANTHER" id="PTHR30472:SF19">
    <property type="entry name" value="PETROBACTIN IMPORT SYSTEM PERMEASE PROTEIN YCLO"/>
    <property type="match status" value="1"/>
</dbReference>
<feature type="transmembrane region" description="Helical" evidence="8">
    <location>
        <begin position="104"/>
        <end position="123"/>
    </location>
</feature>
<keyword evidence="6 8" id="KW-1133">Transmembrane helix</keyword>
<dbReference type="Gene3D" id="1.10.3470.10">
    <property type="entry name" value="ABC transporter involved in vitamin B12 uptake, BtuC"/>
    <property type="match status" value="1"/>
</dbReference>
<evidence type="ECO:0000256" key="2">
    <source>
        <dbReference type="ARBA" id="ARBA00007935"/>
    </source>
</evidence>
<dbReference type="GO" id="GO:0022857">
    <property type="term" value="F:transmembrane transporter activity"/>
    <property type="evidence" value="ECO:0007669"/>
    <property type="project" value="InterPro"/>
</dbReference>
<dbReference type="PANTHER" id="PTHR30472">
    <property type="entry name" value="FERRIC ENTEROBACTIN TRANSPORT SYSTEM PERMEASE PROTEIN"/>
    <property type="match status" value="1"/>
</dbReference>
<feature type="transmembrane region" description="Helical" evidence="8">
    <location>
        <begin position="130"/>
        <end position="155"/>
    </location>
</feature>
<proteinExistence type="inferred from homology"/>
<comment type="caution">
    <text evidence="9">The sequence shown here is derived from an EMBL/GenBank/DDBJ whole genome shotgun (WGS) entry which is preliminary data.</text>
</comment>
<feature type="transmembrane region" description="Helical" evidence="8">
    <location>
        <begin position="290"/>
        <end position="311"/>
    </location>
</feature>
<protein>
    <submittedName>
        <fullName evidence="9">Iron chelate uptake ABC transporter family permease subunit</fullName>
    </submittedName>
</protein>
<evidence type="ECO:0000256" key="4">
    <source>
        <dbReference type="ARBA" id="ARBA00022475"/>
    </source>
</evidence>
<accession>A0A7W2M5J1</accession>
<feature type="transmembrane region" description="Helical" evidence="8">
    <location>
        <begin position="264"/>
        <end position="283"/>
    </location>
</feature>
<dbReference type="InterPro" id="IPR037294">
    <property type="entry name" value="ABC_BtuC-like"/>
</dbReference>
<evidence type="ECO:0000313" key="10">
    <source>
        <dbReference type="Proteomes" id="UP000541857"/>
    </source>
</evidence>
<evidence type="ECO:0000256" key="8">
    <source>
        <dbReference type="SAM" id="Phobius"/>
    </source>
</evidence>
<dbReference type="GO" id="GO:0033214">
    <property type="term" value="P:siderophore-iron import into cell"/>
    <property type="evidence" value="ECO:0007669"/>
    <property type="project" value="TreeGrafter"/>
</dbReference>
<dbReference type="SUPFAM" id="SSF81345">
    <property type="entry name" value="ABC transporter involved in vitamin B12 uptake, BtuC"/>
    <property type="match status" value="1"/>
</dbReference>
<feature type="transmembrane region" description="Helical" evidence="8">
    <location>
        <begin position="39"/>
        <end position="59"/>
    </location>
</feature>
<dbReference type="Proteomes" id="UP000541857">
    <property type="component" value="Unassembled WGS sequence"/>
</dbReference>
<dbReference type="RefSeq" id="WP_182205430.1">
    <property type="nucleotide sequence ID" value="NZ_JACGLT010000007.1"/>
</dbReference>
<evidence type="ECO:0000256" key="1">
    <source>
        <dbReference type="ARBA" id="ARBA00004651"/>
    </source>
</evidence>
<dbReference type="InterPro" id="IPR000522">
    <property type="entry name" value="ABC_transptr_permease_BtuC"/>
</dbReference>
<dbReference type="AlphaFoldDB" id="A0A7W2M5J1"/>
<feature type="transmembrane region" description="Helical" evidence="8">
    <location>
        <begin position="178"/>
        <end position="197"/>
    </location>
</feature>
<dbReference type="Pfam" id="PF01032">
    <property type="entry name" value="FecCD"/>
    <property type="match status" value="1"/>
</dbReference>
<evidence type="ECO:0000256" key="5">
    <source>
        <dbReference type="ARBA" id="ARBA00022692"/>
    </source>
</evidence>
<evidence type="ECO:0000256" key="3">
    <source>
        <dbReference type="ARBA" id="ARBA00022448"/>
    </source>
</evidence>
<keyword evidence="4" id="KW-1003">Cell membrane</keyword>
<sequence>MRNNSRNIMLISSLAIVSMVFYLFFSLGNSWEFALHYRGMKLAAIVVVSCSVAYSTVTFQTLTTNRILTPSIMGFESVFMLLQTLLVFIYASESFKAVNNLENFLLSIVCMVGFAFVLYMLIYRKGVRNMYLLLLIGLVLGILLNTLSSFLQLLIDPNNFFIVQGKMFASFSNINQDLLAYALFILGITILLSFRYIKRLNILALGRDQAINLGLNYNKNIRLFLVVIAVLVSVSTALVGPVLFLGLLVSNLTYEILNTYKHEVIIPVCALVTLVVLVGGQFLTEYIFELSTPISTIINFIGGIYFVYLLIRRKKL</sequence>
<comment type="similarity">
    <text evidence="2">Belongs to the binding-protein-dependent transport system permease family. FecCD subfamily.</text>
</comment>
<dbReference type="CDD" id="cd06550">
    <property type="entry name" value="TM_ABC_iron-siderophores_like"/>
    <property type="match status" value="1"/>
</dbReference>
<evidence type="ECO:0000256" key="6">
    <source>
        <dbReference type="ARBA" id="ARBA00022989"/>
    </source>
</evidence>
<comment type="subcellular location">
    <subcellularLocation>
        <location evidence="1">Cell membrane</location>
        <topology evidence="1">Multi-pass membrane protein</topology>
    </subcellularLocation>
</comment>
<feature type="transmembrane region" description="Helical" evidence="8">
    <location>
        <begin position="71"/>
        <end position="92"/>
    </location>
</feature>
<dbReference type="GO" id="GO:0005886">
    <property type="term" value="C:plasma membrane"/>
    <property type="evidence" value="ECO:0007669"/>
    <property type="project" value="UniProtKB-SubCell"/>
</dbReference>
<reference evidence="9 10" key="1">
    <citation type="submission" date="2020-07" db="EMBL/GenBank/DDBJ databases">
        <title>Bacterium isolated from marine sediment.</title>
        <authorList>
            <person name="Shang D."/>
        </authorList>
    </citation>
    <scope>NUCLEOTIDE SEQUENCE [LARGE SCALE GENOMIC DNA]</scope>
    <source>
        <strain evidence="9 10">F6074</strain>
    </source>
</reference>
<keyword evidence="10" id="KW-1185">Reference proteome</keyword>
<keyword evidence="5 8" id="KW-0812">Transmembrane</keyword>
<evidence type="ECO:0000256" key="7">
    <source>
        <dbReference type="ARBA" id="ARBA00023136"/>
    </source>
</evidence>
<keyword evidence="7 8" id="KW-0472">Membrane</keyword>
<feature type="transmembrane region" description="Helical" evidence="8">
    <location>
        <begin position="223"/>
        <end position="244"/>
    </location>
</feature>